<reference evidence="14" key="1">
    <citation type="submission" date="2019-09" db="EMBL/GenBank/DDBJ databases">
        <title>Characterisation of the sponge microbiome using genome-centric metagenomics.</title>
        <authorList>
            <person name="Engelberts J.P."/>
            <person name="Robbins S.J."/>
            <person name="De Goeij J.M."/>
            <person name="Aranda M."/>
            <person name="Bell S.C."/>
            <person name="Webster N.S."/>
        </authorList>
    </citation>
    <scope>NUCLEOTIDE SEQUENCE</scope>
    <source>
        <strain evidence="14">SB0662_bin_9</strain>
    </source>
</reference>
<dbReference type="InterPro" id="IPR010918">
    <property type="entry name" value="PurM-like_C_dom"/>
</dbReference>
<evidence type="ECO:0000256" key="11">
    <source>
        <dbReference type="ARBA" id="ARBA00049057"/>
    </source>
</evidence>
<evidence type="ECO:0000256" key="9">
    <source>
        <dbReference type="ARBA" id="ARBA00032931"/>
    </source>
</evidence>
<evidence type="ECO:0000256" key="4">
    <source>
        <dbReference type="ARBA" id="ARBA00020367"/>
    </source>
</evidence>
<dbReference type="SUPFAM" id="SSF55326">
    <property type="entry name" value="PurM N-terminal domain-like"/>
    <property type="match status" value="1"/>
</dbReference>
<dbReference type="GO" id="GO:0005829">
    <property type="term" value="C:cytosol"/>
    <property type="evidence" value="ECO:0007669"/>
    <property type="project" value="TreeGrafter"/>
</dbReference>
<dbReference type="UniPathway" id="UPA00074">
    <property type="reaction ID" value="UER00129"/>
</dbReference>
<evidence type="ECO:0000256" key="8">
    <source>
        <dbReference type="ARBA" id="ARBA00031908"/>
    </source>
</evidence>
<protein>
    <recommendedName>
        <fullName evidence="4">Phosphoribosylformylglycinamidine cyclo-ligase</fullName>
        <ecNumber evidence="3">6.3.3.1</ecNumber>
    </recommendedName>
    <alternativeName>
        <fullName evidence="9">AIR synthase</fullName>
    </alternativeName>
    <alternativeName>
        <fullName evidence="10">AIRS</fullName>
    </alternativeName>
    <alternativeName>
        <fullName evidence="8">Phosphoribosyl-aminoimidazole synthetase</fullName>
    </alternativeName>
</protein>
<evidence type="ECO:0000256" key="5">
    <source>
        <dbReference type="ARBA" id="ARBA00022598"/>
    </source>
</evidence>
<dbReference type="NCBIfam" id="TIGR00878">
    <property type="entry name" value="purM"/>
    <property type="match status" value="1"/>
</dbReference>
<evidence type="ECO:0000256" key="1">
    <source>
        <dbReference type="ARBA" id="ARBA00004686"/>
    </source>
</evidence>
<evidence type="ECO:0000256" key="3">
    <source>
        <dbReference type="ARBA" id="ARBA00013047"/>
    </source>
</evidence>
<name>A0A6B1DY69_9CHLR</name>
<dbReference type="Pfam" id="PF00586">
    <property type="entry name" value="AIRS"/>
    <property type="match status" value="1"/>
</dbReference>
<proteinExistence type="inferred from homology"/>
<dbReference type="AlphaFoldDB" id="A0A6B1DY69"/>
<dbReference type="PANTHER" id="PTHR10520:SF12">
    <property type="entry name" value="TRIFUNCTIONAL PURINE BIOSYNTHETIC PROTEIN ADENOSINE-3"/>
    <property type="match status" value="1"/>
</dbReference>
<keyword evidence="6" id="KW-0547">Nucleotide-binding</keyword>
<dbReference type="SUPFAM" id="SSF56042">
    <property type="entry name" value="PurM C-terminal domain-like"/>
    <property type="match status" value="1"/>
</dbReference>
<gene>
    <name evidence="14" type="primary">purM</name>
    <name evidence="14" type="ORF">F4Y08_15195</name>
</gene>
<feature type="domain" description="PurM-like C-terminal" evidence="13">
    <location>
        <begin position="166"/>
        <end position="326"/>
    </location>
</feature>
<evidence type="ECO:0000256" key="7">
    <source>
        <dbReference type="ARBA" id="ARBA00022840"/>
    </source>
</evidence>
<dbReference type="GO" id="GO:0004641">
    <property type="term" value="F:phosphoribosylformylglycinamidine cyclo-ligase activity"/>
    <property type="evidence" value="ECO:0007669"/>
    <property type="project" value="UniProtKB-EC"/>
</dbReference>
<evidence type="ECO:0000259" key="12">
    <source>
        <dbReference type="Pfam" id="PF00586"/>
    </source>
</evidence>
<organism evidence="14">
    <name type="scientific">Caldilineaceae bacterium SB0662_bin_9</name>
    <dbReference type="NCBI Taxonomy" id="2605258"/>
    <lineage>
        <taxon>Bacteria</taxon>
        <taxon>Bacillati</taxon>
        <taxon>Chloroflexota</taxon>
        <taxon>Caldilineae</taxon>
        <taxon>Caldilineales</taxon>
        <taxon>Caldilineaceae</taxon>
    </lineage>
</organism>
<sequence>MTGARYRKAGVDIEAGEAAVGLLRTGTGLDTNAFAQGVAADDADPSVCTLATTDGVGTKTLLAASLDRLDDLGADLVNHCVNDLLAAGGRPRMFLDYIGMHRTDPETVAMLVHGMRRACVESGCELVGGETAEMPDVYRPGTFELVGTLIGTVHADDALPKRDRMKSGNLLVGLTSSGPHTNGYTLIRSVMEDRDLNLSVEPGGASWADTLLAPHRSYAAHAAALRAEGLAPAGIAHITGGGFQGNVGRLLPDGLGAVVDTAAWRPPAVFRQLVEWSGMLRDEAYRVFNMGIGLVLVLPPDQARSAVDLLGDACIMGRLEPGSGVRLE</sequence>
<dbReference type="InterPro" id="IPR004733">
    <property type="entry name" value="PurM_cligase"/>
</dbReference>
<comment type="pathway">
    <text evidence="1">Purine metabolism; IMP biosynthesis via de novo pathway; 5-amino-1-(5-phospho-D-ribosyl)imidazole from N(2)-formyl-N(1)-(5-phospho-D-ribosyl)glycinamide: step 2/2.</text>
</comment>
<dbReference type="Gene3D" id="3.90.650.10">
    <property type="entry name" value="PurM-like C-terminal domain"/>
    <property type="match status" value="1"/>
</dbReference>
<feature type="domain" description="PurM-like N-terminal" evidence="12">
    <location>
        <begin position="46"/>
        <end position="153"/>
    </location>
</feature>
<dbReference type="PANTHER" id="PTHR10520">
    <property type="entry name" value="TRIFUNCTIONAL PURINE BIOSYNTHETIC PROTEIN ADENOSINE-3-RELATED"/>
    <property type="match status" value="1"/>
</dbReference>
<evidence type="ECO:0000256" key="6">
    <source>
        <dbReference type="ARBA" id="ARBA00022741"/>
    </source>
</evidence>
<dbReference type="CDD" id="cd02196">
    <property type="entry name" value="PurM"/>
    <property type="match status" value="1"/>
</dbReference>
<dbReference type="Gene3D" id="3.30.1330.10">
    <property type="entry name" value="PurM-like, N-terminal domain"/>
    <property type="match status" value="1"/>
</dbReference>
<comment type="catalytic activity">
    <reaction evidence="11">
        <text>2-formamido-N(1)-(5-O-phospho-beta-D-ribosyl)acetamidine + ATP = 5-amino-1-(5-phospho-beta-D-ribosyl)imidazole + ADP + phosphate + H(+)</text>
        <dbReference type="Rhea" id="RHEA:23032"/>
        <dbReference type="ChEBI" id="CHEBI:15378"/>
        <dbReference type="ChEBI" id="CHEBI:30616"/>
        <dbReference type="ChEBI" id="CHEBI:43474"/>
        <dbReference type="ChEBI" id="CHEBI:137981"/>
        <dbReference type="ChEBI" id="CHEBI:147287"/>
        <dbReference type="ChEBI" id="CHEBI:456216"/>
        <dbReference type="EC" id="6.3.3.1"/>
    </reaction>
</comment>
<evidence type="ECO:0000313" key="14">
    <source>
        <dbReference type="EMBL" id="MYD91653.1"/>
    </source>
</evidence>
<dbReference type="GO" id="GO:0046084">
    <property type="term" value="P:adenine biosynthetic process"/>
    <property type="evidence" value="ECO:0007669"/>
    <property type="project" value="TreeGrafter"/>
</dbReference>
<dbReference type="GO" id="GO:0004637">
    <property type="term" value="F:phosphoribosylamine-glycine ligase activity"/>
    <property type="evidence" value="ECO:0007669"/>
    <property type="project" value="TreeGrafter"/>
</dbReference>
<dbReference type="InterPro" id="IPR016188">
    <property type="entry name" value="PurM-like_N"/>
</dbReference>
<evidence type="ECO:0000256" key="2">
    <source>
        <dbReference type="ARBA" id="ARBA00010280"/>
    </source>
</evidence>
<keyword evidence="7" id="KW-0067">ATP-binding</keyword>
<dbReference type="GO" id="GO:0006189">
    <property type="term" value="P:'de novo' IMP biosynthetic process"/>
    <property type="evidence" value="ECO:0007669"/>
    <property type="project" value="UniProtKB-UniPathway"/>
</dbReference>
<dbReference type="EC" id="6.3.3.1" evidence="3"/>
<comment type="similarity">
    <text evidence="2">Belongs to the AIR synthase family.</text>
</comment>
<dbReference type="EMBL" id="VXPY01000106">
    <property type="protein sequence ID" value="MYD91653.1"/>
    <property type="molecule type" value="Genomic_DNA"/>
</dbReference>
<accession>A0A6B1DY69</accession>
<evidence type="ECO:0000256" key="10">
    <source>
        <dbReference type="ARBA" id="ARBA00033093"/>
    </source>
</evidence>
<evidence type="ECO:0000259" key="13">
    <source>
        <dbReference type="Pfam" id="PF02769"/>
    </source>
</evidence>
<keyword evidence="5 14" id="KW-0436">Ligase</keyword>
<dbReference type="InterPro" id="IPR036676">
    <property type="entry name" value="PurM-like_C_sf"/>
</dbReference>
<dbReference type="GO" id="GO:0005524">
    <property type="term" value="F:ATP binding"/>
    <property type="evidence" value="ECO:0007669"/>
    <property type="project" value="UniProtKB-KW"/>
</dbReference>
<dbReference type="InterPro" id="IPR036921">
    <property type="entry name" value="PurM-like_N_sf"/>
</dbReference>
<dbReference type="Pfam" id="PF02769">
    <property type="entry name" value="AIRS_C"/>
    <property type="match status" value="1"/>
</dbReference>
<comment type="caution">
    <text evidence="14">The sequence shown here is derived from an EMBL/GenBank/DDBJ whole genome shotgun (WGS) entry which is preliminary data.</text>
</comment>